<evidence type="ECO:0000259" key="9">
    <source>
        <dbReference type="Pfam" id="PF12704"/>
    </source>
</evidence>
<keyword evidence="4 7" id="KW-1133">Transmembrane helix</keyword>
<evidence type="ECO:0000256" key="7">
    <source>
        <dbReference type="SAM" id="Phobius"/>
    </source>
</evidence>
<evidence type="ECO:0000256" key="4">
    <source>
        <dbReference type="ARBA" id="ARBA00022989"/>
    </source>
</evidence>
<evidence type="ECO:0000313" key="11">
    <source>
        <dbReference type="EMBL" id="HGQ17700.1"/>
    </source>
</evidence>
<evidence type="ECO:0000256" key="1">
    <source>
        <dbReference type="ARBA" id="ARBA00004651"/>
    </source>
</evidence>
<dbReference type="PANTHER" id="PTHR30572">
    <property type="entry name" value="MEMBRANE COMPONENT OF TRANSPORTER-RELATED"/>
    <property type="match status" value="1"/>
</dbReference>
<feature type="transmembrane region" description="Helical" evidence="7">
    <location>
        <begin position="21"/>
        <end position="38"/>
    </location>
</feature>
<dbReference type="InterPro" id="IPR003838">
    <property type="entry name" value="ABC3_permease_C"/>
</dbReference>
<dbReference type="EMBL" id="DTAI01000129">
    <property type="protein sequence ID" value="HGN36789.1"/>
    <property type="molecule type" value="Genomic_DNA"/>
</dbReference>
<keyword evidence="5 7" id="KW-0472">Membrane</keyword>
<dbReference type="PANTHER" id="PTHR30572:SF4">
    <property type="entry name" value="ABC TRANSPORTER PERMEASE YTRF"/>
    <property type="match status" value="1"/>
</dbReference>
<proteinExistence type="inferred from homology"/>
<feature type="transmembrane region" description="Helical" evidence="7">
    <location>
        <begin position="377"/>
        <end position="400"/>
    </location>
</feature>
<evidence type="ECO:0000259" key="8">
    <source>
        <dbReference type="Pfam" id="PF02687"/>
    </source>
</evidence>
<gene>
    <name evidence="10" type="ORF">ENT87_04475</name>
    <name evidence="11" type="ORF">ENU30_01775</name>
</gene>
<evidence type="ECO:0000256" key="5">
    <source>
        <dbReference type="ARBA" id="ARBA00023136"/>
    </source>
</evidence>
<dbReference type="GO" id="GO:0005886">
    <property type="term" value="C:plasma membrane"/>
    <property type="evidence" value="ECO:0007669"/>
    <property type="project" value="UniProtKB-SubCell"/>
</dbReference>
<sequence length="417" mass="44919">MRLYDIFFLAFRALWTHKIRTALLIFSVTVGITAMIALTSQTEGVGRSIVSMLQRLGPDTLIVNVVGRRLTDLDISIMASLDGVKKAIPVVREMGIIALGDTQVNVVMYGIASQELSEILGEIKLVDGSPYQDATVPLAVVGSQIAFPNTTSQPTVLPGQTIMVYTRSSPSQSVPIVMIVTGILDRYGAMGLISPDTAIFTSIQAAQQAFNKRWYDLVIIKVSDVSYIDMVEENLRNIYGGAVNTISPTQMAQTMQGVIAQITLLLGGIAAVSLIAAALGILNMMLVIITERTREIGTMKALGFKNKYILAQIVVEGLLIGIFGGIAGIAVGIVASYTLPHLIVRGTAMPTVTSTRLPQTRMVNPMTPTFNISYEPYINPAIVLISLALAVLVSVASSLYPAWRAAKMDPVKALRYE</sequence>
<keyword evidence="3 7" id="KW-0812">Transmembrane</keyword>
<dbReference type="InterPro" id="IPR050250">
    <property type="entry name" value="Macrolide_Exporter_MacB"/>
</dbReference>
<feature type="domain" description="MacB-like periplasmic core" evidence="9">
    <location>
        <begin position="21"/>
        <end position="237"/>
    </location>
</feature>
<keyword evidence="2" id="KW-1003">Cell membrane</keyword>
<dbReference type="EMBL" id="DTBZ01000045">
    <property type="protein sequence ID" value="HGQ17700.1"/>
    <property type="molecule type" value="Genomic_DNA"/>
</dbReference>
<name>A0A7J3JNP1_9CREN</name>
<protein>
    <submittedName>
        <fullName evidence="11">ABC transporter permease</fullName>
    </submittedName>
</protein>
<dbReference type="InterPro" id="IPR025857">
    <property type="entry name" value="MacB_PCD"/>
</dbReference>
<evidence type="ECO:0000256" key="3">
    <source>
        <dbReference type="ARBA" id="ARBA00022692"/>
    </source>
</evidence>
<organism evidence="11">
    <name type="scientific">Ignisphaera aggregans</name>
    <dbReference type="NCBI Taxonomy" id="334771"/>
    <lineage>
        <taxon>Archaea</taxon>
        <taxon>Thermoproteota</taxon>
        <taxon>Thermoprotei</taxon>
        <taxon>Desulfurococcales</taxon>
        <taxon>Desulfurococcaceae</taxon>
        <taxon>Ignisphaera</taxon>
    </lineage>
</organism>
<evidence type="ECO:0000256" key="2">
    <source>
        <dbReference type="ARBA" id="ARBA00022475"/>
    </source>
</evidence>
<reference evidence="11" key="1">
    <citation type="journal article" date="2020" name="mSystems">
        <title>Genome- and Community-Level Interaction Insights into Carbon Utilization and Element Cycling Functions of Hydrothermarchaeota in Hydrothermal Sediment.</title>
        <authorList>
            <person name="Zhou Z."/>
            <person name="Liu Y."/>
            <person name="Xu W."/>
            <person name="Pan J."/>
            <person name="Luo Z.H."/>
            <person name="Li M."/>
        </authorList>
    </citation>
    <scope>NUCLEOTIDE SEQUENCE [LARGE SCALE GENOMIC DNA]</scope>
    <source>
        <strain evidence="10">SpSt-618</strain>
        <strain evidence="11">SpSt-657</strain>
    </source>
</reference>
<comment type="caution">
    <text evidence="11">The sequence shown here is derived from an EMBL/GenBank/DDBJ whole genome shotgun (WGS) entry which is preliminary data.</text>
</comment>
<evidence type="ECO:0000256" key="6">
    <source>
        <dbReference type="ARBA" id="ARBA00038076"/>
    </source>
</evidence>
<feature type="domain" description="ABC3 transporter permease C-terminal" evidence="8">
    <location>
        <begin position="269"/>
        <end position="410"/>
    </location>
</feature>
<dbReference type="Pfam" id="PF12704">
    <property type="entry name" value="MacB_PCD"/>
    <property type="match status" value="1"/>
</dbReference>
<dbReference type="Pfam" id="PF02687">
    <property type="entry name" value="FtsX"/>
    <property type="match status" value="1"/>
</dbReference>
<evidence type="ECO:0000313" key="10">
    <source>
        <dbReference type="EMBL" id="HGN36789.1"/>
    </source>
</evidence>
<accession>A0A7J3JNP1</accession>
<comment type="subcellular location">
    <subcellularLocation>
        <location evidence="1">Cell membrane</location>
        <topology evidence="1">Multi-pass membrane protein</topology>
    </subcellularLocation>
</comment>
<dbReference type="AlphaFoldDB" id="A0A7J3JNP1"/>
<comment type="similarity">
    <text evidence="6">Belongs to the ABC-4 integral membrane protein family.</text>
</comment>
<feature type="transmembrane region" description="Helical" evidence="7">
    <location>
        <begin position="264"/>
        <end position="289"/>
    </location>
</feature>
<feature type="transmembrane region" description="Helical" evidence="7">
    <location>
        <begin position="309"/>
        <end position="335"/>
    </location>
</feature>
<dbReference type="GO" id="GO:0022857">
    <property type="term" value="F:transmembrane transporter activity"/>
    <property type="evidence" value="ECO:0007669"/>
    <property type="project" value="TreeGrafter"/>
</dbReference>